<protein>
    <submittedName>
        <fullName evidence="1">Uncharacterized protein</fullName>
    </submittedName>
</protein>
<name>A0A085ZPR5_9FLAO</name>
<evidence type="ECO:0000313" key="1">
    <source>
        <dbReference type="EMBL" id="KFF06429.1"/>
    </source>
</evidence>
<dbReference type="STRING" id="362418.IW19_13310"/>
<dbReference type="Proteomes" id="UP000028715">
    <property type="component" value="Unassembled WGS sequence"/>
</dbReference>
<proteinExistence type="predicted"/>
<sequence length="174" mass="21116">MKIKEIGNKKDIFISIDNNISGKWFSKISFIINEYDFQYNEEENLSFLCVNFEVFKIAIDNVPEMFKDDYFWQITDNELIKNWNKYLNSKTIEELEDPEVELFDKKFNAVKIPFTSRFFNLWIYIGYVKDDIWYWKVWETINPKEILNFKISSLSLNEVLIQTPIYLREKILLD</sequence>
<accession>A0A085ZPR5</accession>
<comment type="caution">
    <text evidence="1">The sequence shown here is derived from an EMBL/GenBank/DDBJ whole genome shotgun (WGS) entry which is preliminary data.</text>
</comment>
<gene>
    <name evidence="1" type="ORF">IW19_13310</name>
</gene>
<keyword evidence="2" id="KW-1185">Reference proteome</keyword>
<reference evidence="1 2" key="1">
    <citation type="submission" date="2014-07" db="EMBL/GenBank/DDBJ databases">
        <title>Genome of Flavobacterium reichenbachii LMG 25512.</title>
        <authorList>
            <person name="Stropko S.J."/>
            <person name="Pipes S.E."/>
            <person name="Newman J.D."/>
        </authorList>
    </citation>
    <scope>NUCLEOTIDE SEQUENCE [LARGE SCALE GENOMIC DNA]</scope>
    <source>
        <strain evidence="1 2">LMG 25512</strain>
    </source>
</reference>
<organism evidence="1 2">
    <name type="scientific">Flavobacterium reichenbachii</name>
    <dbReference type="NCBI Taxonomy" id="362418"/>
    <lineage>
        <taxon>Bacteria</taxon>
        <taxon>Pseudomonadati</taxon>
        <taxon>Bacteroidota</taxon>
        <taxon>Flavobacteriia</taxon>
        <taxon>Flavobacteriales</taxon>
        <taxon>Flavobacteriaceae</taxon>
        <taxon>Flavobacterium</taxon>
    </lineage>
</organism>
<dbReference type="RefSeq" id="WP_035684776.1">
    <property type="nucleotide sequence ID" value="NZ_JPRL01000001.1"/>
</dbReference>
<dbReference type="EMBL" id="JPRL01000001">
    <property type="protein sequence ID" value="KFF06429.1"/>
    <property type="molecule type" value="Genomic_DNA"/>
</dbReference>
<evidence type="ECO:0000313" key="2">
    <source>
        <dbReference type="Proteomes" id="UP000028715"/>
    </source>
</evidence>
<dbReference type="AlphaFoldDB" id="A0A085ZPR5"/>